<feature type="region of interest" description="Disordered" evidence="1">
    <location>
        <begin position="268"/>
        <end position="296"/>
    </location>
</feature>
<protein>
    <submittedName>
        <fullName evidence="2">Uncharacterized protein</fullName>
    </submittedName>
</protein>
<dbReference type="AlphaFoldDB" id="A0A4E0RYS1"/>
<gene>
    <name evidence="2" type="ORF">D915_005178</name>
</gene>
<dbReference type="Proteomes" id="UP000230066">
    <property type="component" value="Unassembled WGS sequence"/>
</dbReference>
<name>A0A4E0RYS1_FASHE</name>
<sequence length="363" mass="41510">MEDCAKSTLDEADTATGPVSLPGVLPWRDCPNGLPSMCCDTLNSLQMVLNASEKLQRDSTLEDKSYWLSRLQQVPCEDRQLCKLSSVHTDFECVMHHQETDYAHHTHYLHSQHHHHHHHHHHQHHHYQHHYNGKSSDCLGYNKISPDTLARHIQEKLRQSRLHEVQTHVFSCHAVNGVDSVKLTEDLSSILPFQFPGFDRDHYHGDCNNGNDQNHARHHHHHHYHHHQHVQNRCHSLQPQHRAEFINLTENELAKLTLKAFGSHQLDRFSSSPSGLNADENGADPVANSDNKLEPSDSWDAIQNRVMDWLNGLKETIEFEQDTGHESEAMLAISPVLTTTTPTTNGNQVICKTRENLNSGTRP</sequence>
<feature type="compositionally biased region" description="Basic residues" evidence="1">
    <location>
        <begin position="111"/>
        <end position="132"/>
    </location>
</feature>
<evidence type="ECO:0000256" key="1">
    <source>
        <dbReference type="SAM" id="MobiDB-lite"/>
    </source>
</evidence>
<comment type="caution">
    <text evidence="2">The sequence shown here is derived from an EMBL/GenBank/DDBJ whole genome shotgun (WGS) entry which is preliminary data.</text>
</comment>
<keyword evidence="3" id="KW-1185">Reference proteome</keyword>
<evidence type="ECO:0000313" key="2">
    <source>
        <dbReference type="EMBL" id="THD24112.1"/>
    </source>
</evidence>
<feature type="region of interest" description="Disordered" evidence="1">
    <location>
        <begin position="111"/>
        <end position="133"/>
    </location>
</feature>
<evidence type="ECO:0000313" key="3">
    <source>
        <dbReference type="Proteomes" id="UP000230066"/>
    </source>
</evidence>
<reference evidence="2" key="1">
    <citation type="submission" date="2019-03" db="EMBL/GenBank/DDBJ databases">
        <title>Improved annotation for the trematode Fasciola hepatica.</title>
        <authorList>
            <person name="Choi Y.-J."/>
            <person name="Martin J."/>
            <person name="Mitreva M."/>
        </authorList>
    </citation>
    <scope>NUCLEOTIDE SEQUENCE [LARGE SCALE GENOMIC DNA]</scope>
</reference>
<accession>A0A4E0RYS1</accession>
<organism evidence="2 3">
    <name type="scientific">Fasciola hepatica</name>
    <name type="common">Liver fluke</name>
    <dbReference type="NCBI Taxonomy" id="6192"/>
    <lineage>
        <taxon>Eukaryota</taxon>
        <taxon>Metazoa</taxon>
        <taxon>Spiralia</taxon>
        <taxon>Lophotrochozoa</taxon>
        <taxon>Platyhelminthes</taxon>
        <taxon>Trematoda</taxon>
        <taxon>Digenea</taxon>
        <taxon>Plagiorchiida</taxon>
        <taxon>Echinostomata</taxon>
        <taxon>Echinostomatoidea</taxon>
        <taxon>Fasciolidae</taxon>
        <taxon>Fasciola</taxon>
    </lineage>
</organism>
<proteinExistence type="predicted"/>
<dbReference type="EMBL" id="JXXN02001771">
    <property type="protein sequence ID" value="THD24112.1"/>
    <property type="molecule type" value="Genomic_DNA"/>
</dbReference>